<dbReference type="Gene3D" id="3.30.230.10">
    <property type="match status" value="1"/>
</dbReference>
<evidence type="ECO:0000256" key="8">
    <source>
        <dbReference type="NCBIfam" id="TIGR00188"/>
    </source>
</evidence>
<evidence type="ECO:0000256" key="1">
    <source>
        <dbReference type="ARBA" id="ARBA00002663"/>
    </source>
</evidence>
<dbReference type="Pfam" id="PF00825">
    <property type="entry name" value="Ribonuclease_P"/>
    <property type="match status" value="1"/>
</dbReference>
<dbReference type="EC" id="3.1.26.5" evidence="7 8"/>
<proteinExistence type="inferred from homology"/>
<evidence type="ECO:0000313" key="9">
    <source>
        <dbReference type="EMBL" id="PZO58633.1"/>
    </source>
</evidence>
<dbReference type="Proteomes" id="UP000249794">
    <property type="component" value="Unassembled WGS sequence"/>
</dbReference>
<keyword evidence="3 7" id="KW-0540">Nuclease</keyword>
<evidence type="ECO:0000256" key="7">
    <source>
        <dbReference type="HAMAP-Rule" id="MF_00227"/>
    </source>
</evidence>
<dbReference type="InterPro" id="IPR014721">
    <property type="entry name" value="Ribsml_uS5_D2-typ_fold_subgr"/>
</dbReference>
<reference evidence="9 10" key="2">
    <citation type="submission" date="2018-06" db="EMBL/GenBank/DDBJ databases">
        <title>Metagenomic assembly of (sub)arctic Cyanobacteria and their associated microbiome from non-axenic cultures.</title>
        <authorList>
            <person name="Baurain D."/>
        </authorList>
    </citation>
    <scope>NUCLEOTIDE SEQUENCE [LARGE SCALE GENOMIC DNA]</scope>
    <source>
        <strain evidence="9">ULC027bin1</strain>
    </source>
</reference>
<comment type="subunit">
    <text evidence="7">Consists of a catalytic RNA component (M1 or rnpB) and a protein subunit.</text>
</comment>
<evidence type="ECO:0000256" key="2">
    <source>
        <dbReference type="ARBA" id="ARBA00022694"/>
    </source>
</evidence>
<keyword evidence="6 7" id="KW-0694">RNA-binding</keyword>
<dbReference type="InterPro" id="IPR020539">
    <property type="entry name" value="RNase_P_CS"/>
</dbReference>
<organism evidence="9 10">
    <name type="scientific">Phormidesmis priestleyi</name>
    <dbReference type="NCBI Taxonomy" id="268141"/>
    <lineage>
        <taxon>Bacteria</taxon>
        <taxon>Bacillati</taxon>
        <taxon>Cyanobacteriota</taxon>
        <taxon>Cyanophyceae</taxon>
        <taxon>Leptolyngbyales</taxon>
        <taxon>Leptolyngbyaceae</taxon>
        <taxon>Phormidesmis</taxon>
    </lineage>
</organism>
<dbReference type="GO" id="GO:0004526">
    <property type="term" value="F:ribonuclease P activity"/>
    <property type="evidence" value="ECO:0007669"/>
    <property type="project" value="UniProtKB-UniRule"/>
</dbReference>
<dbReference type="PROSITE" id="PS00648">
    <property type="entry name" value="RIBONUCLEASE_P"/>
    <property type="match status" value="1"/>
</dbReference>
<dbReference type="AlphaFoldDB" id="A0A2W4XMH7"/>
<evidence type="ECO:0000256" key="6">
    <source>
        <dbReference type="ARBA" id="ARBA00022884"/>
    </source>
</evidence>
<evidence type="ECO:0000256" key="5">
    <source>
        <dbReference type="ARBA" id="ARBA00022801"/>
    </source>
</evidence>
<protein>
    <recommendedName>
        <fullName evidence="7 8">Ribonuclease P protein component</fullName>
        <shortName evidence="7">RNase P protein</shortName>
        <shortName evidence="7">RNaseP protein</shortName>
        <ecNumber evidence="7 8">3.1.26.5</ecNumber>
    </recommendedName>
    <alternativeName>
        <fullName evidence="7">Protein C5</fullName>
    </alternativeName>
</protein>
<dbReference type="InterPro" id="IPR020568">
    <property type="entry name" value="Ribosomal_Su5_D2-typ_SF"/>
</dbReference>
<dbReference type="GO" id="GO:0000049">
    <property type="term" value="F:tRNA binding"/>
    <property type="evidence" value="ECO:0007669"/>
    <property type="project" value="UniProtKB-UniRule"/>
</dbReference>
<dbReference type="SUPFAM" id="SSF54211">
    <property type="entry name" value="Ribosomal protein S5 domain 2-like"/>
    <property type="match status" value="1"/>
</dbReference>
<reference evidence="10" key="1">
    <citation type="submission" date="2018-04" db="EMBL/GenBank/DDBJ databases">
        <authorList>
            <person name="Cornet L."/>
        </authorList>
    </citation>
    <scope>NUCLEOTIDE SEQUENCE [LARGE SCALE GENOMIC DNA]</scope>
</reference>
<evidence type="ECO:0000256" key="4">
    <source>
        <dbReference type="ARBA" id="ARBA00022759"/>
    </source>
</evidence>
<accession>A0A2W4XMH7</accession>
<dbReference type="GO" id="GO:0030677">
    <property type="term" value="C:ribonuclease P complex"/>
    <property type="evidence" value="ECO:0007669"/>
    <property type="project" value="TreeGrafter"/>
</dbReference>
<comment type="similarity">
    <text evidence="7">Belongs to the RnpA family.</text>
</comment>
<sequence length="149" mass="16844">MALSKQNRLGSSRDFDRVHRKGVRAATQNLALRALKKNALRSSKPRLNSSQSADGSPSALSSCFGISISRKVSKRAVVRNRIKRQLKAIIRRNLPYIAPNWQVVIVVRPAAVECEFDDFLRELENLLKKLSILNTHNLNTHNLEVFRGD</sequence>
<comment type="caution">
    <text evidence="9">The sequence shown here is derived from an EMBL/GenBank/DDBJ whole genome shotgun (WGS) entry which is preliminary data.</text>
</comment>
<keyword evidence="5 7" id="KW-0378">Hydrolase</keyword>
<dbReference type="InterPro" id="IPR000100">
    <property type="entry name" value="RNase_P"/>
</dbReference>
<evidence type="ECO:0000313" key="10">
    <source>
        <dbReference type="Proteomes" id="UP000249794"/>
    </source>
</evidence>
<dbReference type="GO" id="GO:0042781">
    <property type="term" value="F:3'-tRNA processing endoribonuclease activity"/>
    <property type="evidence" value="ECO:0007669"/>
    <property type="project" value="TreeGrafter"/>
</dbReference>
<gene>
    <name evidence="7" type="primary">rnpA</name>
    <name evidence="9" type="ORF">DCF15_04745</name>
</gene>
<comment type="function">
    <text evidence="1 7">RNaseP catalyzes the removal of the 5'-leader sequence from pre-tRNA to produce the mature 5'-terminus. It can also cleave other RNA substrates such as 4.5S RNA. The protein component plays an auxiliary but essential role in vivo by binding to the 5'-leader sequence and broadening the substrate specificity of the ribozyme.</text>
</comment>
<dbReference type="EMBL" id="QBMP01000030">
    <property type="protein sequence ID" value="PZO58633.1"/>
    <property type="molecule type" value="Genomic_DNA"/>
</dbReference>
<name>A0A2W4XMH7_9CYAN</name>
<dbReference type="NCBIfam" id="TIGR00188">
    <property type="entry name" value="rnpA"/>
    <property type="match status" value="1"/>
</dbReference>
<dbReference type="PANTHER" id="PTHR33992">
    <property type="entry name" value="RIBONUCLEASE P PROTEIN COMPONENT"/>
    <property type="match status" value="1"/>
</dbReference>
<keyword evidence="2 7" id="KW-0819">tRNA processing</keyword>
<keyword evidence="4 7" id="KW-0255">Endonuclease</keyword>
<dbReference type="GO" id="GO:0001682">
    <property type="term" value="P:tRNA 5'-leader removal"/>
    <property type="evidence" value="ECO:0007669"/>
    <property type="project" value="UniProtKB-UniRule"/>
</dbReference>
<dbReference type="HAMAP" id="MF_00227">
    <property type="entry name" value="RNase_P"/>
    <property type="match status" value="1"/>
</dbReference>
<comment type="catalytic activity">
    <reaction evidence="7">
        <text>Endonucleolytic cleavage of RNA, removing 5'-extranucleotides from tRNA precursor.</text>
        <dbReference type="EC" id="3.1.26.5"/>
    </reaction>
</comment>
<evidence type="ECO:0000256" key="3">
    <source>
        <dbReference type="ARBA" id="ARBA00022722"/>
    </source>
</evidence>
<dbReference type="PANTHER" id="PTHR33992:SF1">
    <property type="entry name" value="RIBONUCLEASE P PROTEIN COMPONENT"/>
    <property type="match status" value="1"/>
</dbReference>